<accession>A0A9Q0QNN8</accession>
<dbReference type="Gene3D" id="1.10.510.10">
    <property type="entry name" value="Transferase(Phosphotransferase) domain 1"/>
    <property type="match status" value="1"/>
</dbReference>
<sequence>MNSFRDKVGQGGYGGVFKGKLPDGRLVAVKVLNDSKGNGENFINEVASINRTSQVNVVSLLGFYFDGSKRALIYEFMSNGSLEKFIYKTYPHLGWERLYQVAIGIAKGLEYLHRGCNTCILHFDIKPHNVLLDEDFCPKISDFGHAKLYPTKDSIISMANARGTIGYIAPEVLSRNIGGVSHKSDVYSYGMMVLEMVRGRKNMDASTDHTSEIYLPHWIYKHIGQGEHLQLDMVQREEEEEIAKKMVLVGLWCIQLDPTNRPSINRVVDMLEGNLESLPIPPKPFLSSPPR</sequence>
<evidence type="ECO:0000256" key="5">
    <source>
        <dbReference type="ARBA" id="ARBA00022729"/>
    </source>
</evidence>
<comment type="similarity">
    <text evidence="13">Belongs to the protein kinase superfamily.</text>
</comment>
<evidence type="ECO:0000256" key="9">
    <source>
        <dbReference type="ARBA" id="ARBA00022989"/>
    </source>
</evidence>
<evidence type="ECO:0000256" key="6">
    <source>
        <dbReference type="ARBA" id="ARBA00022741"/>
    </source>
</evidence>
<dbReference type="SMART" id="SM00220">
    <property type="entry name" value="S_TKc"/>
    <property type="match status" value="1"/>
</dbReference>
<comment type="caution">
    <text evidence="15">The sequence shown here is derived from an EMBL/GenBank/DDBJ whole genome shotgun (WGS) entry which is preliminary data.</text>
</comment>
<dbReference type="Gene3D" id="3.30.200.20">
    <property type="entry name" value="Phosphorylase Kinase, domain 1"/>
    <property type="match status" value="1"/>
</dbReference>
<dbReference type="InterPro" id="IPR017441">
    <property type="entry name" value="Protein_kinase_ATP_BS"/>
</dbReference>
<dbReference type="AlphaFoldDB" id="A0A9Q0QNN8"/>
<dbReference type="EMBL" id="JAMYWD010000007">
    <property type="protein sequence ID" value="KAJ4966252.1"/>
    <property type="molecule type" value="Genomic_DNA"/>
</dbReference>
<feature type="domain" description="Protein kinase" evidence="14">
    <location>
        <begin position="2"/>
        <end position="286"/>
    </location>
</feature>
<dbReference type="PIRSF" id="PIRSF000654">
    <property type="entry name" value="Integrin-linked_kinase"/>
    <property type="match status" value="1"/>
</dbReference>
<evidence type="ECO:0000256" key="12">
    <source>
        <dbReference type="PROSITE-ProRule" id="PRU10141"/>
    </source>
</evidence>
<dbReference type="GO" id="GO:0016020">
    <property type="term" value="C:membrane"/>
    <property type="evidence" value="ECO:0007669"/>
    <property type="project" value="UniProtKB-SubCell"/>
</dbReference>
<evidence type="ECO:0000256" key="10">
    <source>
        <dbReference type="ARBA" id="ARBA00023136"/>
    </source>
</evidence>
<dbReference type="FunFam" id="1.10.510.10:FF:000590">
    <property type="entry name" value="PR5-like receptor kinase"/>
    <property type="match status" value="1"/>
</dbReference>
<keyword evidence="5" id="KW-0732">Signal</keyword>
<dbReference type="Proteomes" id="UP001141806">
    <property type="component" value="Unassembled WGS sequence"/>
</dbReference>
<organism evidence="15 16">
    <name type="scientific">Protea cynaroides</name>
    <dbReference type="NCBI Taxonomy" id="273540"/>
    <lineage>
        <taxon>Eukaryota</taxon>
        <taxon>Viridiplantae</taxon>
        <taxon>Streptophyta</taxon>
        <taxon>Embryophyta</taxon>
        <taxon>Tracheophyta</taxon>
        <taxon>Spermatophyta</taxon>
        <taxon>Magnoliopsida</taxon>
        <taxon>Proteales</taxon>
        <taxon>Proteaceae</taxon>
        <taxon>Protea</taxon>
    </lineage>
</organism>
<dbReference type="PROSITE" id="PS00107">
    <property type="entry name" value="PROTEIN_KINASE_ATP"/>
    <property type="match status" value="1"/>
</dbReference>
<evidence type="ECO:0000313" key="15">
    <source>
        <dbReference type="EMBL" id="KAJ4966252.1"/>
    </source>
</evidence>
<dbReference type="InterPro" id="IPR045874">
    <property type="entry name" value="LRK10/LRL21-25-like"/>
</dbReference>
<keyword evidence="11" id="KW-0325">Glycoprotein</keyword>
<keyword evidence="6 12" id="KW-0547">Nucleotide-binding</keyword>
<evidence type="ECO:0000313" key="16">
    <source>
        <dbReference type="Proteomes" id="UP001141806"/>
    </source>
</evidence>
<comment type="subcellular location">
    <subcellularLocation>
        <location evidence="1">Membrane</location>
        <topology evidence="1">Single-pass type I membrane protein</topology>
    </subcellularLocation>
</comment>
<evidence type="ECO:0000259" key="14">
    <source>
        <dbReference type="PROSITE" id="PS50011"/>
    </source>
</evidence>
<keyword evidence="16" id="KW-1185">Reference proteome</keyword>
<name>A0A9Q0QNN8_9MAGN</name>
<dbReference type="GO" id="GO:0004674">
    <property type="term" value="F:protein serine/threonine kinase activity"/>
    <property type="evidence" value="ECO:0007669"/>
    <property type="project" value="UniProtKB-KW"/>
</dbReference>
<evidence type="ECO:0000256" key="7">
    <source>
        <dbReference type="ARBA" id="ARBA00022777"/>
    </source>
</evidence>
<evidence type="ECO:0000256" key="2">
    <source>
        <dbReference type="ARBA" id="ARBA00022527"/>
    </source>
</evidence>
<gene>
    <name evidence="15" type="ORF">NE237_018101</name>
</gene>
<evidence type="ECO:0000256" key="4">
    <source>
        <dbReference type="ARBA" id="ARBA00022692"/>
    </source>
</evidence>
<dbReference type="InterPro" id="IPR000719">
    <property type="entry name" value="Prot_kinase_dom"/>
</dbReference>
<dbReference type="OrthoDB" id="4062651at2759"/>
<evidence type="ECO:0000256" key="1">
    <source>
        <dbReference type="ARBA" id="ARBA00004479"/>
    </source>
</evidence>
<dbReference type="Pfam" id="PF00069">
    <property type="entry name" value="Pkinase"/>
    <property type="match status" value="1"/>
</dbReference>
<dbReference type="GO" id="GO:0005524">
    <property type="term" value="F:ATP binding"/>
    <property type="evidence" value="ECO:0007669"/>
    <property type="project" value="UniProtKB-UniRule"/>
</dbReference>
<evidence type="ECO:0000256" key="11">
    <source>
        <dbReference type="ARBA" id="ARBA00023180"/>
    </source>
</evidence>
<evidence type="ECO:0000256" key="3">
    <source>
        <dbReference type="ARBA" id="ARBA00022679"/>
    </source>
</evidence>
<protein>
    <recommendedName>
        <fullName evidence="14">Protein kinase domain-containing protein</fullName>
    </recommendedName>
</protein>
<keyword evidence="3" id="KW-0808">Transferase</keyword>
<dbReference type="PANTHER" id="PTHR27009">
    <property type="entry name" value="RUST RESISTANCE KINASE LR10-RELATED"/>
    <property type="match status" value="1"/>
</dbReference>
<keyword evidence="7" id="KW-0418">Kinase</keyword>
<dbReference type="PROSITE" id="PS50011">
    <property type="entry name" value="PROTEIN_KINASE_DOM"/>
    <property type="match status" value="1"/>
</dbReference>
<keyword evidence="4" id="KW-0812">Transmembrane</keyword>
<keyword evidence="9" id="KW-1133">Transmembrane helix</keyword>
<feature type="binding site" evidence="12">
    <location>
        <position position="30"/>
    </location>
    <ligand>
        <name>ATP</name>
        <dbReference type="ChEBI" id="CHEBI:30616"/>
    </ligand>
</feature>
<reference evidence="15" key="1">
    <citation type="journal article" date="2023" name="Plant J.">
        <title>The genome of the king protea, Protea cynaroides.</title>
        <authorList>
            <person name="Chang J."/>
            <person name="Duong T.A."/>
            <person name="Schoeman C."/>
            <person name="Ma X."/>
            <person name="Roodt D."/>
            <person name="Barker N."/>
            <person name="Li Z."/>
            <person name="Van de Peer Y."/>
            <person name="Mizrachi E."/>
        </authorList>
    </citation>
    <scope>NUCLEOTIDE SEQUENCE</scope>
    <source>
        <tissue evidence="15">Young leaves</tissue>
    </source>
</reference>
<keyword evidence="8 12" id="KW-0067">ATP-binding</keyword>
<dbReference type="SUPFAM" id="SSF56112">
    <property type="entry name" value="Protein kinase-like (PK-like)"/>
    <property type="match status" value="1"/>
</dbReference>
<keyword evidence="10" id="KW-0472">Membrane</keyword>
<dbReference type="InterPro" id="IPR008271">
    <property type="entry name" value="Ser/Thr_kinase_AS"/>
</dbReference>
<proteinExistence type="inferred from homology"/>
<keyword evidence="2 13" id="KW-0723">Serine/threonine-protein kinase</keyword>
<evidence type="ECO:0000256" key="13">
    <source>
        <dbReference type="RuleBase" id="RU000304"/>
    </source>
</evidence>
<dbReference type="InterPro" id="IPR011009">
    <property type="entry name" value="Kinase-like_dom_sf"/>
</dbReference>
<dbReference type="PROSITE" id="PS00108">
    <property type="entry name" value="PROTEIN_KINASE_ST"/>
    <property type="match status" value="1"/>
</dbReference>
<evidence type="ECO:0000256" key="8">
    <source>
        <dbReference type="ARBA" id="ARBA00022840"/>
    </source>
</evidence>